<sequence>MSHQDQQPLQHSMSSTSSRQAPPIQTTYAPREAYGLLRKLQETTIAALRASNNTMDSSNSYGGSSSKGTSPDDKSKAYDQSAIFDGLLPRIESRGQSKHSSKKSSGKKKESKSSSQQYVSSTNSQTAGADEPHNS</sequence>
<feature type="compositionally biased region" description="Low complexity" evidence="1">
    <location>
        <begin position="57"/>
        <end position="69"/>
    </location>
</feature>
<organism evidence="2 3">
    <name type="scientific">Colletotrichum tofieldiae</name>
    <dbReference type="NCBI Taxonomy" id="708197"/>
    <lineage>
        <taxon>Eukaryota</taxon>
        <taxon>Fungi</taxon>
        <taxon>Dikarya</taxon>
        <taxon>Ascomycota</taxon>
        <taxon>Pezizomycotina</taxon>
        <taxon>Sordariomycetes</taxon>
        <taxon>Hypocreomycetidae</taxon>
        <taxon>Glomerellales</taxon>
        <taxon>Glomerellaceae</taxon>
        <taxon>Colletotrichum</taxon>
        <taxon>Colletotrichum spaethianum species complex</taxon>
    </lineage>
</organism>
<reference evidence="2 3" key="1">
    <citation type="submission" date="2015-06" db="EMBL/GenBank/DDBJ databases">
        <title>Survival trade-offs in plant roots during colonization by closely related pathogenic and mutualistic fungi.</title>
        <authorList>
            <person name="Hacquard S."/>
            <person name="Kracher B."/>
            <person name="Hiruma K."/>
            <person name="Weinman A."/>
            <person name="Muench P."/>
            <person name="Garrido Oter R."/>
            <person name="Ver Loren van Themaat E."/>
            <person name="Dallerey J.-F."/>
            <person name="Damm U."/>
            <person name="Henrissat B."/>
            <person name="Lespinet O."/>
            <person name="Thon M."/>
            <person name="Kemen E."/>
            <person name="McHardy A.C."/>
            <person name="Schulze-Lefert P."/>
            <person name="O'Connell R.J."/>
        </authorList>
    </citation>
    <scope>NUCLEOTIDE SEQUENCE [LARGE SCALE GENOMIC DNA]</scope>
    <source>
        <strain evidence="2 3">0861</strain>
    </source>
</reference>
<comment type="caution">
    <text evidence="2">The sequence shown here is derived from an EMBL/GenBank/DDBJ whole genome shotgun (WGS) entry which is preliminary data.</text>
</comment>
<dbReference type="AlphaFoldDB" id="A0A166PGU6"/>
<evidence type="ECO:0000313" key="3">
    <source>
        <dbReference type="Proteomes" id="UP000076552"/>
    </source>
</evidence>
<protein>
    <submittedName>
        <fullName evidence="2">Uncharacterized protein</fullName>
    </submittedName>
</protein>
<evidence type="ECO:0000256" key="1">
    <source>
        <dbReference type="SAM" id="MobiDB-lite"/>
    </source>
</evidence>
<dbReference type="Proteomes" id="UP000076552">
    <property type="component" value="Unassembled WGS sequence"/>
</dbReference>
<name>A0A166PGU6_9PEZI</name>
<feature type="compositionally biased region" description="Basic residues" evidence="1">
    <location>
        <begin position="96"/>
        <end position="106"/>
    </location>
</feature>
<feature type="region of interest" description="Disordered" evidence="1">
    <location>
        <begin position="1"/>
        <end position="32"/>
    </location>
</feature>
<accession>A0A166PGU6</accession>
<feature type="compositionally biased region" description="Polar residues" evidence="1">
    <location>
        <begin position="1"/>
        <end position="28"/>
    </location>
</feature>
<proteinExistence type="predicted"/>
<keyword evidence="3" id="KW-1185">Reference proteome</keyword>
<gene>
    <name evidence="2" type="ORF">CT0861_08024</name>
</gene>
<dbReference type="EMBL" id="LFIV01000165">
    <property type="protein sequence ID" value="KZL66752.1"/>
    <property type="molecule type" value="Genomic_DNA"/>
</dbReference>
<evidence type="ECO:0000313" key="2">
    <source>
        <dbReference type="EMBL" id="KZL66752.1"/>
    </source>
</evidence>
<feature type="region of interest" description="Disordered" evidence="1">
    <location>
        <begin position="51"/>
        <end position="135"/>
    </location>
</feature>
<feature type="compositionally biased region" description="Low complexity" evidence="1">
    <location>
        <begin position="113"/>
        <end position="125"/>
    </location>
</feature>